<name>A0A819VY08_9BILA</name>
<dbReference type="AlphaFoldDB" id="A0A819VY08"/>
<gene>
    <name evidence="1" type="ORF">OTI717_LOCUS34700</name>
</gene>
<proteinExistence type="predicted"/>
<dbReference type="SUPFAM" id="SSF56112">
    <property type="entry name" value="Protein kinase-like (PK-like)"/>
    <property type="match status" value="1"/>
</dbReference>
<dbReference type="InterPro" id="IPR011009">
    <property type="entry name" value="Kinase-like_dom_sf"/>
</dbReference>
<reference evidence="1" key="1">
    <citation type="submission" date="2021-02" db="EMBL/GenBank/DDBJ databases">
        <authorList>
            <person name="Nowell W R."/>
        </authorList>
    </citation>
    <scope>NUCLEOTIDE SEQUENCE</scope>
</reference>
<evidence type="ECO:0000313" key="1">
    <source>
        <dbReference type="EMBL" id="CAF4115955.1"/>
    </source>
</evidence>
<comment type="caution">
    <text evidence="1">The sequence shown here is derived from an EMBL/GenBank/DDBJ whole genome shotgun (WGS) entry which is preliminary data.</text>
</comment>
<dbReference type="EMBL" id="CAJOAX010012640">
    <property type="protein sequence ID" value="CAF4115955.1"/>
    <property type="molecule type" value="Genomic_DNA"/>
</dbReference>
<evidence type="ECO:0000313" key="2">
    <source>
        <dbReference type="Proteomes" id="UP000663823"/>
    </source>
</evidence>
<accession>A0A819VY08</accession>
<sequence>MIGSGAYGQVILAYGYLFQRKIFDQFIKMNHQRSTDKRIITDSHIPHFFNQFLRAFKFIHLAKVFVADIDEAVFDFLDRLLLMDPYKCITIEDVLHSFFFKVQLVHQQFHDKAVIINEQASMSVTKNMKKMDYY</sequence>
<protein>
    <submittedName>
        <fullName evidence="1">Uncharacterized protein</fullName>
    </submittedName>
</protein>
<dbReference type="Gene3D" id="1.10.510.10">
    <property type="entry name" value="Transferase(Phosphotransferase) domain 1"/>
    <property type="match status" value="1"/>
</dbReference>
<dbReference type="Proteomes" id="UP000663823">
    <property type="component" value="Unassembled WGS sequence"/>
</dbReference>
<organism evidence="1 2">
    <name type="scientific">Rotaria sordida</name>
    <dbReference type="NCBI Taxonomy" id="392033"/>
    <lineage>
        <taxon>Eukaryota</taxon>
        <taxon>Metazoa</taxon>
        <taxon>Spiralia</taxon>
        <taxon>Gnathifera</taxon>
        <taxon>Rotifera</taxon>
        <taxon>Eurotatoria</taxon>
        <taxon>Bdelloidea</taxon>
        <taxon>Philodinida</taxon>
        <taxon>Philodinidae</taxon>
        <taxon>Rotaria</taxon>
    </lineage>
</organism>